<dbReference type="Proteomes" id="UP000011115">
    <property type="component" value="Unassembled WGS sequence"/>
</dbReference>
<proteinExistence type="predicted"/>
<keyword evidence="3" id="KW-1185">Reference proteome</keyword>
<protein>
    <recommendedName>
        <fullName evidence="4">Polyprotein protein</fullName>
    </recommendedName>
</protein>
<evidence type="ECO:0008006" key="4">
    <source>
        <dbReference type="Google" id="ProtNLM"/>
    </source>
</evidence>
<sequence length="174" mass="18928">MRGELATLRVNVDQLRSTDILMLWGDVPLLNVPASISPMMPRSKPPLSVQQGGIDGRVATDEDERVVDELVKETDEDELKRDEDEHGIVQTLTELEDTKEMIVQATLERSIWETSATDTSGVSSDSTIPPSDVQGTNAQVDVTLLPQVILFPGINASDDVTPPEIPPVDSTPQA</sequence>
<name>M1DQK3_SOLTU</name>
<accession>M1DQK3</accession>
<dbReference type="PaxDb" id="4113-PGSC0003DMT400092802"/>
<dbReference type="Gramene" id="PGSC0003DMT400092802">
    <property type="protein sequence ID" value="PGSC0003DMT400092802"/>
    <property type="gene ID" value="PGSC0003DMG400042373"/>
</dbReference>
<feature type="region of interest" description="Disordered" evidence="1">
    <location>
        <begin position="154"/>
        <end position="174"/>
    </location>
</feature>
<evidence type="ECO:0000313" key="2">
    <source>
        <dbReference type="EnsemblPlants" id="PGSC0003DMT400092802"/>
    </source>
</evidence>
<dbReference type="HOGENOM" id="CLU_140033_0_0_1"/>
<dbReference type="AlphaFoldDB" id="M1DQK3"/>
<reference evidence="3" key="1">
    <citation type="journal article" date="2011" name="Nature">
        <title>Genome sequence and analysis of the tuber crop potato.</title>
        <authorList>
            <consortium name="The Potato Genome Sequencing Consortium"/>
        </authorList>
    </citation>
    <scope>NUCLEOTIDE SEQUENCE [LARGE SCALE GENOMIC DNA]</scope>
    <source>
        <strain evidence="3">cv. DM1-3 516 R44</strain>
    </source>
</reference>
<reference evidence="2" key="2">
    <citation type="submission" date="2015-06" db="UniProtKB">
        <authorList>
            <consortium name="EnsemblPlants"/>
        </authorList>
    </citation>
    <scope>IDENTIFICATION</scope>
    <source>
        <strain evidence="2">DM1-3 516 R44</strain>
    </source>
</reference>
<dbReference type="EnsemblPlants" id="PGSC0003DMT400092802">
    <property type="protein sequence ID" value="PGSC0003DMT400092802"/>
    <property type="gene ID" value="PGSC0003DMG400042373"/>
</dbReference>
<dbReference type="InParanoid" id="M1DQK3"/>
<evidence type="ECO:0000313" key="3">
    <source>
        <dbReference type="Proteomes" id="UP000011115"/>
    </source>
</evidence>
<evidence type="ECO:0000256" key="1">
    <source>
        <dbReference type="SAM" id="MobiDB-lite"/>
    </source>
</evidence>
<organism evidence="2 3">
    <name type="scientific">Solanum tuberosum</name>
    <name type="common">Potato</name>
    <dbReference type="NCBI Taxonomy" id="4113"/>
    <lineage>
        <taxon>Eukaryota</taxon>
        <taxon>Viridiplantae</taxon>
        <taxon>Streptophyta</taxon>
        <taxon>Embryophyta</taxon>
        <taxon>Tracheophyta</taxon>
        <taxon>Spermatophyta</taxon>
        <taxon>Magnoliopsida</taxon>
        <taxon>eudicotyledons</taxon>
        <taxon>Gunneridae</taxon>
        <taxon>Pentapetalae</taxon>
        <taxon>asterids</taxon>
        <taxon>lamiids</taxon>
        <taxon>Solanales</taxon>
        <taxon>Solanaceae</taxon>
        <taxon>Solanoideae</taxon>
        <taxon>Solaneae</taxon>
        <taxon>Solanum</taxon>
    </lineage>
</organism>